<accession>A0A921IR16</accession>
<dbReference type="RefSeq" id="WP_273188326.1">
    <property type="nucleotide sequence ID" value="NZ_DYUZ01000002.1"/>
</dbReference>
<sequence>MDASPTSPRTNRRAEQSRNLIQDALTRLILDRPEHRITVTTLCREAGINRSTFYAHYRTIERVLDGMERAFAERLPLINEDHPMSENLDEYEKFLRYCRTHSARFIALRRTGKLEGSMLLRAETLDLSTHRMPGRRNDEMHRLLVSYAVEGTLAVIERWLTEPEPLTPEHLSHVLLGATLSLDTVESSLDLESFD</sequence>
<reference evidence="4" key="2">
    <citation type="submission" date="2021-09" db="EMBL/GenBank/DDBJ databases">
        <authorList>
            <person name="Gilroy R."/>
        </authorList>
    </citation>
    <scope>NUCLEOTIDE SEQUENCE</scope>
    <source>
        <strain evidence="4">ChiHjej13B12-9602</strain>
    </source>
</reference>
<dbReference type="AlphaFoldDB" id="A0A921IR16"/>
<feature type="domain" description="HTH tetR-type" evidence="3">
    <location>
        <begin position="15"/>
        <end position="75"/>
    </location>
</feature>
<dbReference type="PROSITE" id="PS50977">
    <property type="entry name" value="HTH_TETR_2"/>
    <property type="match status" value="1"/>
</dbReference>
<dbReference type="EMBL" id="DYUZ01000002">
    <property type="protein sequence ID" value="HJG36252.1"/>
    <property type="molecule type" value="Genomic_DNA"/>
</dbReference>
<feature type="DNA-binding region" description="H-T-H motif" evidence="2">
    <location>
        <begin position="38"/>
        <end position="57"/>
    </location>
</feature>
<evidence type="ECO:0000256" key="2">
    <source>
        <dbReference type="PROSITE-ProRule" id="PRU00335"/>
    </source>
</evidence>
<evidence type="ECO:0000256" key="1">
    <source>
        <dbReference type="ARBA" id="ARBA00023125"/>
    </source>
</evidence>
<proteinExistence type="predicted"/>
<dbReference type="GO" id="GO:0003677">
    <property type="term" value="F:DNA binding"/>
    <property type="evidence" value="ECO:0007669"/>
    <property type="project" value="UniProtKB-UniRule"/>
</dbReference>
<evidence type="ECO:0000313" key="5">
    <source>
        <dbReference type="Proteomes" id="UP000753256"/>
    </source>
</evidence>
<dbReference type="InterPro" id="IPR001647">
    <property type="entry name" value="HTH_TetR"/>
</dbReference>
<protein>
    <submittedName>
        <fullName evidence="4">TetR/AcrR family transcriptional regulator</fullName>
    </submittedName>
</protein>
<organism evidence="4 5">
    <name type="scientific">Enorma phocaeensis</name>
    <dbReference type="NCBI Taxonomy" id="1871019"/>
    <lineage>
        <taxon>Bacteria</taxon>
        <taxon>Bacillati</taxon>
        <taxon>Actinomycetota</taxon>
        <taxon>Coriobacteriia</taxon>
        <taxon>Coriobacteriales</taxon>
        <taxon>Coriobacteriaceae</taxon>
        <taxon>Enorma</taxon>
    </lineage>
</organism>
<dbReference type="PANTHER" id="PTHR43479">
    <property type="entry name" value="ACREF/ENVCD OPERON REPRESSOR-RELATED"/>
    <property type="match status" value="1"/>
</dbReference>
<comment type="caution">
    <text evidence="4">The sequence shown here is derived from an EMBL/GenBank/DDBJ whole genome shotgun (WGS) entry which is preliminary data.</text>
</comment>
<keyword evidence="1 2" id="KW-0238">DNA-binding</keyword>
<name>A0A921IR16_9ACTN</name>
<gene>
    <name evidence="4" type="ORF">K8V70_00070</name>
</gene>
<dbReference type="PANTHER" id="PTHR43479:SF11">
    <property type="entry name" value="ACREF_ENVCD OPERON REPRESSOR-RELATED"/>
    <property type="match status" value="1"/>
</dbReference>
<dbReference type="Proteomes" id="UP000753256">
    <property type="component" value="Unassembled WGS sequence"/>
</dbReference>
<dbReference type="SUPFAM" id="SSF46689">
    <property type="entry name" value="Homeodomain-like"/>
    <property type="match status" value="1"/>
</dbReference>
<evidence type="ECO:0000313" key="4">
    <source>
        <dbReference type="EMBL" id="HJG36252.1"/>
    </source>
</evidence>
<reference evidence="4" key="1">
    <citation type="journal article" date="2021" name="PeerJ">
        <title>Extensive microbial diversity within the chicken gut microbiome revealed by metagenomics and culture.</title>
        <authorList>
            <person name="Gilroy R."/>
            <person name="Ravi A."/>
            <person name="Getino M."/>
            <person name="Pursley I."/>
            <person name="Horton D.L."/>
            <person name="Alikhan N.F."/>
            <person name="Baker D."/>
            <person name="Gharbi K."/>
            <person name="Hall N."/>
            <person name="Watson M."/>
            <person name="Adriaenssens E.M."/>
            <person name="Foster-Nyarko E."/>
            <person name="Jarju S."/>
            <person name="Secka A."/>
            <person name="Antonio M."/>
            <person name="Oren A."/>
            <person name="Chaudhuri R.R."/>
            <person name="La Ragione R."/>
            <person name="Hildebrand F."/>
            <person name="Pallen M.J."/>
        </authorList>
    </citation>
    <scope>NUCLEOTIDE SEQUENCE</scope>
    <source>
        <strain evidence="4">ChiHjej13B12-9602</strain>
    </source>
</reference>
<dbReference type="InterPro" id="IPR009057">
    <property type="entry name" value="Homeodomain-like_sf"/>
</dbReference>
<dbReference type="Gene3D" id="1.10.357.10">
    <property type="entry name" value="Tetracycline Repressor, domain 2"/>
    <property type="match status" value="1"/>
</dbReference>
<dbReference type="InterPro" id="IPR050624">
    <property type="entry name" value="HTH-type_Tx_Regulator"/>
</dbReference>
<evidence type="ECO:0000259" key="3">
    <source>
        <dbReference type="PROSITE" id="PS50977"/>
    </source>
</evidence>